<evidence type="ECO:0000256" key="2">
    <source>
        <dbReference type="ARBA" id="ARBA00007015"/>
    </source>
</evidence>
<comment type="subcellular location">
    <subcellularLocation>
        <location evidence="1">Membrane</location>
        <topology evidence="1">Multi-pass membrane protein</topology>
    </subcellularLocation>
</comment>
<feature type="compositionally biased region" description="Basic and acidic residues" evidence="7">
    <location>
        <begin position="320"/>
        <end position="332"/>
    </location>
</feature>
<keyword evidence="4 8" id="KW-0812">Transmembrane</keyword>
<comment type="similarity">
    <text evidence="2">Belongs to the major facilitator superfamily. Folate-biopterin transporter (TC 2.A.71) family.</text>
</comment>
<dbReference type="PANTHER" id="PTHR31585">
    <property type="entry name" value="FOLATE-BIOPTERIN TRANSPORTER 1, CHLOROPLASTIC"/>
    <property type="match status" value="1"/>
</dbReference>
<dbReference type="EMBL" id="BLIY01000022">
    <property type="protein sequence ID" value="GFE55524.1"/>
    <property type="molecule type" value="Genomic_DNA"/>
</dbReference>
<feature type="transmembrane region" description="Helical" evidence="8">
    <location>
        <begin position="1089"/>
        <end position="1108"/>
    </location>
</feature>
<evidence type="ECO:0000256" key="4">
    <source>
        <dbReference type="ARBA" id="ARBA00022692"/>
    </source>
</evidence>
<feature type="transmembrane region" description="Helical" evidence="8">
    <location>
        <begin position="1114"/>
        <end position="1132"/>
    </location>
</feature>
<evidence type="ECO:0000256" key="7">
    <source>
        <dbReference type="SAM" id="MobiDB-lite"/>
    </source>
</evidence>
<evidence type="ECO:0000313" key="11">
    <source>
        <dbReference type="Proteomes" id="UP001057455"/>
    </source>
</evidence>
<dbReference type="GO" id="GO:0016020">
    <property type="term" value="C:membrane"/>
    <property type="evidence" value="ECO:0007669"/>
    <property type="project" value="UniProtKB-SubCell"/>
</dbReference>
<dbReference type="OrthoDB" id="754047at2759"/>
<gene>
    <name evidence="10" type="ORF">BaOVIS_029280</name>
</gene>
<evidence type="ECO:0000313" key="10">
    <source>
        <dbReference type="EMBL" id="GFE55524.1"/>
    </source>
</evidence>
<accession>A0A9W5TF23</accession>
<dbReference type="Proteomes" id="UP001057455">
    <property type="component" value="Unassembled WGS sequence"/>
</dbReference>
<sequence>MKFVKTLFHLLVVGRILAVRITHKADESQNPSGTLQAQVGEGTPGPSAAPSPAAPAQGVAPGSPGNTSATTGTPDVHPVQQPTTTAGQTDQEKEEVKKEAKEVAPTKEVEAGTTKEGSVTQREVTQPSTGGTVGAGEPGAQAAASEPHSPAVDGAPITSPSGGTDNAAPQVQQHQEPVPQPAPSPAPKEPAPGVEASPKAVPGVQERKENVEQQLPDAKAATAQGPQNPAPAAGVEVPHPQPAVNQEPQNAGGPEAPKEVNAEDVAGKDAEPRPTKAEGEVHQQAGAGKAQFNAPEESSSGTQSTKKPSPATAESAAPKDAAKETKATEGEPKVVPPQSPTVSQPQNTSQQNGPASPPQPVTPQNATVSAPKNLTSVTNEKDVNAHHPAPQTPAADNAQTEVPTLETLVASGSICQKQEILSAYLEKEMDNGPMRAAFNPQKNPPPILERCRELRKRWPSVCHATNMTRQPMCNNVDIHRTIGRYFTYGVCTVEAALNQMYHKRYAGNLVANDMARYIQIVKRLVSASSEAYKNYGESLRILEGIHQLFLNAENALVSPEIQAVLYKRWDLMDTIFCGVAAGTQNDIVDRITADADRRTAQAIVDLEGYIASSTSVFMNAYKPLASLVAALEQKILKQATELNKKEFASKARDLVQNISDRHVASVTTDSLDSMTQMPHGGLNANELQRVTSMMTPSVSLVQRGFQVSGTSNKVDVMSPSDAVRMALLSINIFKVKGNHILPELDTELVKNMVREALLNLSDEQMVARLIVQPQAAIRVFYDTLISLIPLPGSGSRQGQENRIWLEQFSTIANVIEDNFNKARNRLTSPATGDDGRTSLLQVRDADTTSRFVVESRSGGFPVENHVSEYVDTMPFQRTMEPLAHVKIYSNVLFCYLTHISAVIGNLADDTDSVLFVNPKIIKRTPEGSPSESLADEDGYISASASRRSINEIISCIIAMLHGVEVFTSLPVLYLYKDDFKLGPALLIFILGLIRIPMNIKILFAFLSDGVPLWGSRRRSYLVIGSMLCLASNFILGFYAHLSLVWTTLLLAVSSLGMALCSVIGEALIIESGRRQTNDQVTRTISTFCAFRKLTFAAMSYLSSVLIMIMPKQQLFLMCSVIPLVVLISALFIREDEHYPQLSVKEQWSKLLSFIGKPEIKRPSTFLFISMLVPSAGTALFYFMTEELHFDPELFGRFAAIQAFASLIGVYCYAYIFRDCSIRKLYVWTTLFVSLCCMLSLVLVKRWNLALGIPDTAFVITDSSLLQLVGEINSLPIFIMATRLCPPGIESSMYSFLWTAQFLGLDISTYISSLLTYAFGIGARHFDGLINLIVFCAIAHMVPIFFVHLLPDRIPKTPVAEEAETVPCLQDGRFHYKKLNNKQGNAKIK</sequence>
<feature type="chain" id="PRO_5040922235" evidence="9">
    <location>
        <begin position="19"/>
        <end position="1388"/>
    </location>
</feature>
<feature type="compositionally biased region" description="Basic and acidic residues" evidence="7">
    <location>
        <begin position="90"/>
        <end position="110"/>
    </location>
</feature>
<dbReference type="InterPro" id="IPR036259">
    <property type="entry name" value="MFS_trans_sf"/>
</dbReference>
<proteinExistence type="inferred from homology"/>
<feature type="compositionally biased region" description="Low complexity" evidence="7">
    <location>
        <begin position="54"/>
        <end position="65"/>
    </location>
</feature>
<feature type="compositionally biased region" description="Low complexity" evidence="7">
    <location>
        <begin position="167"/>
        <end position="177"/>
    </location>
</feature>
<dbReference type="CDD" id="cd17484">
    <property type="entry name" value="MFS_FBT"/>
    <property type="match status" value="1"/>
</dbReference>
<feature type="transmembrane region" description="Helical" evidence="8">
    <location>
        <begin position="1045"/>
        <end position="1068"/>
    </location>
</feature>
<feature type="signal peptide" evidence="9">
    <location>
        <begin position="1"/>
        <end position="18"/>
    </location>
</feature>
<feature type="transmembrane region" description="Helical" evidence="8">
    <location>
        <begin position="981"/>
        <end position="1007"/>
    </location>
</feature>
<feature type="compositionally biased region" description="Pro residues" evidence="7">
    <location>
        <begin position="178"/>
        <end position="190"/>
    </location>
</feature>
<reference evidence="10" key="1">
    <citation type="submission" date="2019-12" db="EMBL/GenBank/DDBJ databases">
        <title>Genome sequence of Babesia ovis.</title>
        <authorList>
            <person name="Yamagishi J."/>
            <person name="Sevinc F."/>
            <person name="Xuan X."/>
        </authorList>
    </citation>
    <scope>NUCLEOTIDE SEQUENCE</scope>
    <source>
        <strain evidence="10">Selcuk</strain>
    </source>
</reference>
<feature type="transmembrane region" description="Helical" evidence="8">
    <location>
        <begin position="1019"/>
        <end position="1039"/>
    </location>
</feature>
<feature type="transmembrane region" description="Helical" evidence="8">
    <location>
        <begin position="952"/>
        <end position="975"/>
    </location>
</feature>
<evidence type="ECO:0000256" key="3">
    <source>
        <dbReference type="ARBA" id="ARBA00022448"/>
    </source>
</evidence>
<keyword evidence="5 8" id="KW-1133">Transmembrane helix</keyword>
<evidence type="ECO:0000256" key="1">
    <source>
        <dbReference type="ARBA" id="ARBA00004141"/>
    </source>
</evidence>
<feature type="transmembrane region" description="Helical" evidence="8">
    <location>
        <begin position="1194"/>
        <end position="1215"/>
    </location>
</feature>
<dbReference type="InterPro" id="IPR039309">
    <property type="entry name" value="BT1"/>
</dbReference>
<organism evidence="10 11">
    <name type="scientific">Babesia ovis</name>
    <dbReference type="NCBI Taxonomy" id="5869"/>
    <lineage>
        <taxon>Eukaryota</taxon>
        <taxon>Sar</taxon>
        <taxon>Alveolata</taxon>
        <taxon>Apicomplexa</taxon>
        <taxon>Aconoidasida</taxon>
        <taxon>Piroplasmida</taxon>
        <taxon>Babesiidae</taxon>
        <taxon>Babesia</taxon>
    </lineage>
</organism>
<feature type="compositionally biased region" description="Polar residues" evidence="7">
    <location>
        <begin position="80"/>
        <end position="89"/>
    </location>
</feature>
<feature type="compositionally biased region" description="Polar residues" evidence="7">
    <location>
        <begin position="115"/>
        <end position="130"/>
    </location>
</feature>
<keyword evidence="9" id="KW-0732">Signal</keyword>
<feature type="transmembrane region" description="Helical" evidence="8">
    <location>
        <begin position="887"/>
        <end position="907"/>
    </location>
</feature>
<feature type="transmembrane region" description="Helical" evidence="8">
    <location>
        <begin position="1328"/>
        <end position="1349"/>
    </location>
</feature>
<feature type="compositionally biased region" description="Low complexity" evidence="7">
    <location>
        <begin position="220"/>
        <end position="234"/>
    </location>
</feature>
<name>A0A9W5TF23_BABOV</name>
<evidence type="ECO:0000256" key="5">
    <source>
        <dbReference type="ARBA" id="ARBA00022989"/>
    </source>
</evidence>
<feature type="transmembrane region" description="Helical" evidence="8">
    <location>
        <begin position="1164"/>
        <end position="1182"/>
    </location>
</feature>
<keyword evidence="6 8" id="KW-0472">Membrane</keyword>
<feature type="transmembrane region" description="Helical" evidence="8">
    <location>
        <begin position="1295"/>
        <end position="1322"/>
    </location>
</feature>
<dbReference type="Pfam" id="PF03092">
    <property type="entry name" value="BT1"/>
    <property type="match status" value="1"/>
</dbReference>
<evidence type="ECO:0000256" key="8">
    <source>
        <dbReference type="SAM" id="Phobius"/>
    </source>
</evidence>
<keyword evidence="3" id="KW-0813">Transport</keyword>
<feature type="compositionally biased region" description="Polar residues" evidence="7">
    <location>
        <begin position="28"/>
        <end position="37"/>
    </location>
</feature>
<keyword evidence="11" id="KW-1185">Reference proteome</keyword>
<dbReference type="SUPFAM" id="SSF103473">
    <property type="entry name" value="MFS general substrate transporter"/>
    <property type="match status" value="1"/>
</dbReference>
<feature type="transmembrane region" description="Helical" evidence="8">
    <location>
        <begin position="1224"/>
        <end position="1243"/>
    </location>
</feature>
<dbReference type="Gene3D" id="1.20.1250.20">
    <property type="entry name" value="MFS general substrate transporter like domains"/>
    <property type="match status" value="1"/>
</dbReference>
<evidence type="ECO:0000256" key="6">
    <source>
        <dbReference type="ARBA" id="ARBA00023136"/>
    </source>
</evidence>
<feature type="region of interest" description="Disordered" evidence="7">
    <location>
        <begin position="25"/>
        <end position="368"/>
    </location>
</feature>
<evidence type="ECO:0000256" key="9">
    <source>
        <dbReference type="SAM" id="SignalP"/>
    </source>
</evidence>
<protein>
    <submittedName>
        <fullName evidence="10">Integral membrane protein protein</fullName>
    </submittedName>
</protein>
<feature type="compositionally biased region" description="Polar residues" evidence="7">
    <location>
        <begin position="296"/>
        <end position="307"/>
    </location>
</feature>
<dbReference type="PANTHER" id="PTHR31585:SF0">
    <property type="entry name" value="FOLATE-BIOPTERIN TRANSPORTER 1, CHLOROPLASTIC"/>
    <property type="match status" value="1"/>
</dbReference>
<comment type="caution">
    <text evidence="10">The sequence shown here is derived from an EMBL/GenBank/DDBJ whole genome shotgun (WGS) entry which is preliminary data.</text>
</comment>
<feature type="compositionally biased region" description="Basic and acidic residues" evidence="7">
    <location>
        <begin position="256"/>
        <end position="281"/>
    </location>
</feature>
<feature type="compositionally biased region" description="Low complexity" evidence="7">
    <location>
        <begin position="340"/>
        <end position="352"/>
    </location>
</feature>